<dbReference type="Pfam" id="PF04082">
    <property type="entry name" value="Fungal_trans"/>
    <property type="match status" value="1"/>
</dbReference>
<dbReference type="InterPro" id="IPR050987">
    <property type="entry name" value="AtrR-like"/>
</dbReference>
<keyword evidence="5" id="KW-1185">Reference proteome</keyword>
<comment type="caution">
    <text evidence="4">The sequence shown here is derived from an EMBL/GenBank/DDBJ whole genome shotgun (WGS) entry which is preliminary data.</text>
</comment>
<dbReference type="PANTHER" id="PTHR46910">
    <property type="entry name" value="TRANSCRIPTION FACTOR PDR1"/>
    <property type="match status" value="1"/>
</dbReference>
<dbReference type="GO" id="GO:0003700">
    <property type="term" value="F:DNA-binding transcription factor activity"/>
    <property type="evidence" value="ECO:0007669"/>
    <property type="project" value="InterPro"/>
</dbReference>
<feature type="compositionally biased region" description="Low complexity" evidence="2">
    <location>
        <begin position="556"/>
        <end position="577"/>
    </location>
</feature>
<dbReference type="SMART" id="SM00906">
    <property type="entry name" value="Fungal_trans"/>
    <property type="match status" value="1"/>
</dbReference>
<name>A0A9W8MXI1_9AGAR</name>
<accession>A0A9W8MXI1</accession>
<evidence type="ECO:0000313" key="4">
    <source>
        <dbReference type="EMBL" id="KAJ3512942.1"/>
    </source>
</evidence>
<proteinExistence type="predicted"/>
<dbReference type="OrthoDB" id="4456959at2759"/>
<dbReference type="GO" id="GO:0006351">
    <property type="term" value="P:DNA-templated transcription"/>
    <property type="evidence" value="ECO:0007669"/>
    <property type="project" value="InterPro"/>
</dbReference>
<dbReference type="Proteomes" id="UP001148786">
    <property type="component" value="Unassembled WGS sequence"/>
</dbReference>
<reference evidence="4" key="1">
    <citation type="submission" date="2022-07" db="EMBL/GenBank/DDBJ databases">
        <title>Genome Sequence of Agrocybe chaxingu.</title>
        <authorList>
            <person name="Buettner E."/>
        </authorList>
    </citation>
    <scope>NUCLEOTIDE SEQUENCE</scope>
    <source>
        <strain evidence="4">MP-N11</strain>
    </source>
</reference>
<dbReference type="AlphaFoldDB" id="A0A9W8MXI1"/>
<gene>
    <name evidence="4" type="ORF">NLJ89_g3232</name>
</gene>
<evidence type="ECO:0000256" key="1">
    <source>
        <dbReference type="ARBA" id="ARBA00023242"/>
    </source>
</evidence>
<dbReference type="PANTHER" id="PTHR46910:SF38">
    <property type="entry name" value="ZN(2)-C6 FUNGAL-TYPE DOMAIN-CONTAINING PROTEIN"/>
    <property type="match status" value="1"/>
</dbReference>
<feature type="domain" description="Xylanolytic transcriptional activator regulatory" evidence="3">
    <location>
        <begin position="239"/>
        <end position="312"/>
    </location>
</feature>
<dbReference type="CDD" id="cd12148">
    <property type="entry name" value="fungal_TF_MHR"/>
    <property type="match status" value="1"/>
</dbReference>
<keyword evidence="1" id="KW-0539">Nucleus</keyword>
<dbReference type="GO" id="GO:0003677">
    <property type="term" value="F:DNA binding"/>
    <property type="evidence" value="ECO:0007669"/>
    <property type="project" value="InterPro"/>
</dbReference>
<dbReference type="InterPro" id="IPR007219">
    <property type="entry name" value="XnlR_reg_dom"/>
</dbReference>
<sequence>MTVESTLQLVPGINVNQEIDRLTAEDEDNPQTLSRNDDDHLERMLSVDLSKLKLSPPLNRFFGQSSSVQLILTALDLKKEYTGQEVDLPKFYCFRRDEFWAIPPWVSSNAERCSDLPTYAFPPGDLMPSLIDAYFEQINYFLPLLHRPTFDRDIRENLHISDPMFGATLLQVCALGARYSNDPRVLADGTAEPRSAGWRWHEQVSPMRKSLFKKTTLHELQMLTLYILFSSSSEAPQGTWAVLGFALRLTQEVGAHRKKNIRGTPSAEDELWKRAFWAILSMDRHISSESGRPCGLQDEDLDVERPLECDDEFWETGFHQPPGKPSTVAFFNSYLRLTDILASAMRLVYSIKRTKSAPDNVPVRSQQQIIADLDSAMNNWMDSVPAHLKWNPACGNPLFLKQSASLHATYYNVQVLIHRPFIPSPRNPLQTSFPSLAICTNAARSCCHVLEAFSRLSVLPLAHLQKTVFTAALILLLNIWSGKRSGYAPNPKREMEDVRRCMQILEACEGRWALAGRLRDILSALAYAGDVPVSNPPAACSPPTSRSKRPREAEDSTFTSTTLSSSSSTSTSPSPASQPDEVRNIAGVRRVSKTTMTAPRESQVAPTTPNFALPMYSSELAQLPIYGQFNFMDSMRSSVAEPNTVPTLPTPSMSSIPTSMEGGPPSFMLDPSIFASAGPSNTAETVSSSARMAPYALDAFLRQQQSRIVHGQSWSWVPLREHACGLVFRDDAKNRSGYHDDVVDCTDKPGIG</sequence>
<organism evidence="4 5">
    <name type="scientific">Agrocybe chaxingu</name>
    <dbReference type="NCBI Taxonomy" id="84603"/>
    <lineage>
        <taxon>Eukaryota</taxon>
        <taxon>Fungi</taxon>
        <taxon>Dikarya</taxon>
        <taxon>Basidiomycota</taxon>
        <taxon>Agaricomycotina</taxon>
        <taxon>Agaricomycetes</taxon>
        <taxon>Agaricomycetidae</taxon>
        <taxon>Agaricales</taxon>
        <taxon>Agaricineae</taxon>
        <taxon>Strophariaceae</taxon>
        <taxon>Agrocybe</taxon>
    </lineage>
</organism>
<protein>
    <recommendedName>
        <fullName evidence="3">Xylanolytic transcriptional activator regulatory domain-containing protein</fullName>
    </recommendedName>
</protein>
<dbReference type="GO" id="GO:0008270">
    <property type="term" value="F:zinc ion binding"/>
    <property type="evidence" value="ECO:0007669"/>
    <property type="project" value="InterPro"/>
</dbReference>
<evidence type="ECO:0000259" key="3">
    <source>
        <dbReference type="SMART" id="SM00906"/>
    </source>
</evidence>
<dbReference type="EMBL" id="JANKHO010000227">
    <property type="protein sequence ID" value="KAJ3512942.1"/>
    <property type="molecule type" value="Genomic_DNA"/>
</dbReference>
<evidence type="ECO:0000313" key="5">
    <source>
        <dbReference type="Proteomes" id="UP001148786"/>
    </source>
</evidence>
<feature type="region of interest" description="Disordered" evidence="2">
    <location>
        <begin position="536"/>
        <end position="585"/>
    </location>
</feature>
<evidence type="ECO:0000256" key="2">
    <source>
        <dbReference type="SAM" id="MobiDB-lite"/>
    </source>
</evidence>